<reference evidence="1 2" key="2">
    <citation type="journal article" date="2012" name="Proc. Natl. Acad. Sci. U.S.A.">
        <title>Antigenic diversity is generated by distinct evolutionary mechanisms in African trypanosome species.</title>
        <authorList>
            <person name="Jackson A.P."/>
            <person name="Berry A."/>
            <person name="Aslett M."/>
            <person name="Allison H.C."/>
            <person name="Burton P."/>
            <person name="Vavrova-Anderson J."/>
            <person name="Brown R."/>
            <person name="Browne H."/>
            <person name="Corton N."/>
            <person name="Hauser H."/>
            <person name="Gamble J."/>
            <person name="Gilderthorp R."/>
            <person name="Marcello L."/>
            <person name="McQuillan J."/>
            <person name="Otto T.D."/>
            <person name="Quail M.A."/>
            <person name="Sanders M.J."/>
            <person name="van Tonder A."/>
            <person name="Ginger M.L."/>
            <person name="Field M.C."/>
            <person name="Barry J.D."/>
            <person name="Hertz-Fowler C."/>
            <person name="Berriman M."/>
        </authorList>
    </citation>
    <scope>NUCLEOTIDE SEQUENCE [LARGE SCALE GENOMIC DNA]</scope>
    <source>
        <strain evidence="1 2">IL3000</strain>
    </source>
</reference>
<comment type="caution">
    <text evidence="1">The sequence shown here is derived from an EMBL/GenBank/DDBJ whole genome shotgun (WGS) entry which is preliminary data.</text>
</comment>
<evidence type="ECO:0000313" key="1">
    <source>
        <dbReference type="EMBL" id="CCD13658.1"/>
    </source>
</evidence>
<dbReference type="Proteomes" id="UP000000702">
    <property type="component" value="Unassembled WGS sequence"/>
</dbReference>
<evidence type="ECO:0000313" key="2">
    <source>
        <dbReference type="Proteomes" id="UP000000702"/>
    </source>
</evidence>
<accession>F9W8X2</accession>
<dbReference type="EMBL" id="CAEQ01001232">
    <property type="protein sequence ID" value="CCD13658.1"/>
    <property type="molecule type" value="Genomic_DNA"/>
</dbReference>
<reference evidence="2" key="1">
    <citation type="submission" date="2011-07" db="EMBL/GenBank/DDBJ databases">
        <title>Divergent evolution of antigenic variation in African trypanosomes.</title>
        <authorList>
            <person name="Jackson A.P."/>
            <person name="Berry A."/>
            <person name="Allison H.C."/>
            <person name="Burton P."/>
            <person name="Anderson J."/>
            <person name="Aslett M."/>
            <person name="Brown R."/>
            <person name="Corton N."/>
            <person name="Harris D."/>
            <person name="Hauser H."/>
            <person name="Gamble J."/>
            <person name="Gilderthorp R."/>
            <person name="McQuillan J."/>
            <person name="Quail M.A."/>
            <person name="Sanders M."/>
            <person name="Van Tonder A."/>
            <person name="Ginger M.L."/>
            <person name="Donelson J.E."/>
            <person name="Field M.C."/>
            <person name="Barry J.D."/>
            <person name="Berriman M."/>
            <person name="Hertz-Fowler C."/>
        </authorList>
    </citation>
    <scope>NUCLEOTIDE SEQUENCE [LARGE SCALE GENOMIC DNA]</scope>
    <source>
        <strain evidence="2">IL3000</strain>
    </source>
</reference>
<proteinExistence type="predicted"/>
<gene>
    <name evidence="1" type="ORF">TCIL3000_0_04560</name>
</gene>
<dbReference type="VEuPathDB" id="TriTrypDB:TcIL3000_0_04560"/>
<organism evidence="1 2">
    <name type="scientific">Trypanosoma congolense (strain IL3000)</name>
    <dbReference type="NCBI Taxonomy" id="1068625"/>
    <lineage>
        <taxon>Eukaryota</taxon>
        <taxon>Discoba</taxon>
        <taxon>Euglenozoa</taxon>
        <taxon>Kinetoplastea</taxon>
        <taxon>Metakinetoplastina</taxon>
        <taxon>Trypanosomatida</taxon>
        <taxon>Trypanosomatidae</taxon>
        <taxon>Trypanosoma</taxon>
        <taxon>Nannomonas</taxon>
    </lineage>
</organism>
<name>F9W8X2_TRYCI</name>
<dbReference type="AlphaFoldDB" id="F9W8X2"/>
<sequence>MSFPTRPLTLKHNVTTRSHNKVACQTLASLPSFSWKVRQKISQDFSPTLPQYTHASVNTQKRFVSLLSRQKKHFLYQHHSFLLCRVTTSFGCYAFLRMRTAQRPSLLVTENVSCHFMRTSLYHCRLCLLHSTPPPPTTAAIGIRCVSPSGER</sequence>
<protein>
    <submittedName>
        <fullName evidence="1">WGS project CAEQ00000000 data, annotated contig 179</fullName>
    </submittedName>
</protein>
<keyword evidence="2" id="KW-1185">Reference proteome</keyword>